<reference evidence="17 18" key="1">
    <citation type="submission" date="2018-05" db="EMBL/GenBank/DDBJ databases">
        <title>Genomic Encyclopedia of Type Strains, Phase IV (KMG-IV): sequencing the most valuable type-strain genomes for metagenomic binning, comparative biology and taxonomic classification.</title>
        <authorList>
            <person name="Goeker M."/>
        </authorList>
    </citation>
    <scope>NUCLEOTIDE SEQUENCE [LARGE SCALE GENOMIC DNA]</scope>
    <source>
        <strain evidence="17 18">DSM 24906</strain>
    </source>
</reference>
<dbReference type="GO" id="GO:0004765">
    <property type="term" value="F:shikimate kinase activity"/>
    <property type="evidence" value="ECO:0007669"/>
    <property type="project" value="UniProtKB-UniRule"/>
</dbReference>
<feature type="binding site" evidence="14">
    <location>
        <position position="117"/>
    </location>
    <ligand>
        <name>ATP</name>
        <dbReference type="ChEBI" id="CHEBI:30616"/>
    </ligand>
</feature>
<dbReference type="InterPro" id="IPR023000">
    <property type="entry name" value="Shikimate_kinase_CS"/>
</dbReference>
<keyword evidence="14" id="KW-0479">Metal-binding</keyword>
<keyword evidence="4 14" id="KW-0963">Cytoplasm</keyword>
<evidence type="ECO:0000256" key="14">
    <source>
        <dbReference type="HAMAP-Rule" id="MF_00109"/>
    </source>
</evidence>
<dbReference type="Pfam" id="PF24621">
    <property type="entry name" value="DHQS_C"/>
    <property type="match status" value="1"/>
</dbReference>
<dbReference type="GO" id="GO:0008652">
    <property type="term" value="P:amino acid biosynthetic process"/>
    <property type="evidence" value="ECO:0007669"/>
    <property type="project" value="UniProtKB-KW"/>
</dbReference>
<dbReference type="GO" id="GO:0003856">
    <property type="term" value="F:3-dehydroquinate synthase activity"/>
    <property type="evidence" value="ECO:0007669"/>
    <property type="project" value="TreeGrafter"/>
</dbReference>
<dbReference type="GO" id="GO:0009423">
    <property type="term" value="P:chorismate biosynthetic process"/>
    <property type="evidence" value="ECO:0007669"/>
    <property type="project" value="UniProtKB-UniRule"/>
</dbReference>
<dbReference type="InterPro" id="IPR000623">
    <property type="entry name" value="Shikimate_kinase/TSH1"/>
</dbReference>
<evidence type="ECO:0000256" key="7">
    <source>
        <dbReference type="ARBA" id="ARBA00022741"/>
    </source>
</evidence>
<evidence type="ECO:0000256" key="8">
    <source>
        <dbReference type="ARBA" id="ARBA00022777"/>
    </source>
</evidence>
<comment type="caution">
    <text evidence="17">The sequence shown here is derived from an EMBL/GenBank/DDBJ whole genome shotgun (WGS) entry which is preliminary data.</text>
</comment>
<organism evidence="17 18">
    <name type="scientific">Oceanotoga teriensis</name>
    <dbReference type="NCBI Taxonomy" id="515440"/>
    <lineage>
        <taxon>Bacteria</taxon>
        <taxon>Thermotogati</taxon>
        <taxon>Thermotogota</taxon>
        <taxon>Thermotogae</taxon>
        <taxon>Petrotogales</taxon>
        <taxon>Petrotogaceae</taxon>
        <taxon>Oceanotoga</taxon>
    </lineage>
</organism>
<dbReference type="PANTHER" id="PTHR43622">
    <property type="entry name" value="3-DEHYDROQUINATE SYNTHASE"/>
    <property type="match status" value="1"/>
</dbReference>
<comment type="subcellular location">
    <subcellularLocation>
        <location evidence="14">Cytoplasm</location>
    </subcellularLocation>
</comment>
<feature type="binding site" evidence="14">
    <location>
        <position position="32"/>
    </location>
    <ligand>
        <name>substrate</name>
    </ligand>
</feature>
<sequence length="494" mass="57231">MAFFIVGMMGSGKTTIGKKISKILNMKFIDMDSYIEALESKSIRDIFNEKGEIYFRTLETKTLNLLKDKEIIVSCGGGVILKKENREILKKYKTVFLDTDLQLIKNRMNSKEEIEKRPLLKKESIENIFEKRKNYYNKFKTFKYDIKTEDNYIISRIIRYFLDENQIISEDNSIQNYKIILNYKVEELEDTFIMSEKVNQIYGKKISKKIILENGEKSKSIENFQKIMNYLVEKSKNRSHTLVGFGGGTITDITGYSASVYKRGMKLKLIPTTLLSQVDAAIGGKNGIDYKGYKNIIGTFKYPEITIIDPLFILTLDESDYIQGLVEAFKINLLSGEGFEIFEKEYENILNRNINSVLKIINNSIKQKINIVKKDFEDKGIRNILNYGHTLGHAFESITGKPHGLSVAWGIRKENEILKKKGIMDDHTFYYIDRILIKIVGEELLNINIESKNLKDFIINDKKINRNKINLISIIKPGSYELLNIDLKDFLEMI</sequence>
<gene>
    <name evidence="14" type="primary">aroK</name>
    <name evidence="17" type="ORF">C7380_10399</name>
</gene>
<dbReference type="CDD" id="cd00464">
    <property type="entry name" value="SK"/>
    <property type="match status" value="1"/>
</dbReference>
<keyword evidence="5 14" id="KW-0028">Amino-acid biosynthesis</keyword>
<dbReference type="Pfam" id="PF01202">
    <property type="entry name" value="SKI"/>
    <property type="match status" value="1"/>
</dbReference>
<dbReference type="AlphaFoldDB" id="A0AA45C870"/>
<evidence type="ECO:0000259" key="15">
    <source>
        <dbReference type="Pfam" id="PF01761"/>
    </source>
</evidence>
<feature type="binding site" evidence="14">
    <location>
        <position position="56"/>
    </location>
    <ligand>
        <name>substrate</name>
    </ligand>
</feature>
<comment type="cofactor">
    <cofactor evidence="1">
        <name>NAD(+)</name>
        <dbReference type="ChEBI" id="CHEBI:57540"/>
    </cofactor>
</comment>
<dbReference type="InterPro" id="IPR050071">
    <property type="entry name" value="Dehydroquinate_synthase"/>
</dbReference>
<dbReference type="CDD" id="cd08195">
    <property type="entry name" value="DHQS"/>
    <property type="match status" value="1"/>
</dbReference>
<accession>A0AA45C870</accession>
<keyword evidence="6 14" id="KW-0808">Transferase</keyword>
<evidence type="ECO:0000259" key="16">
    <source>
        <dbReference type="Pfam" id="PF24621"/>
    </source>
</evidence>
<dbReference type="Gene3D" id="3.40.50.1970">
    <property type="match status" value="1"/>
</dbReference>
<dbReference type="HAMAP" id="MF_00109">
    <property type="entry name" value="Shikimate_kinase"/>
    <property type="match status" value="1"/>
</dbReference>
<dbReference type="InterPro" id="IPR056179">
    <property type="entry name" value="DHQS_C"/>
</dbReference>
<proteinExistence type="inferred from homology"/>
<feature type="binding site" evidence="14">
    <location>
        <position position="132"/>
    </location>
    <ligand>
        <name>substrate</name>
    </ligand>
</feature>
<keyword evidence="14" id="KW-0460">Magnesium</keyword>
<evidence type="ECO:0000256" key="13">
    <source>
        <dbReference type="ARBA" id="ARBA00048567"/>
    </source>
</evidence>
<keyword evidence="7 14" id="KW-0547">Nucleotide-binding</keyword>
<evidence type="ECO:0000313" key="17">
    <source>
        <dbReference type="EMBL" id="PWJ95921.1"/>
    </source>
</evidence>
<evidence type="ECO:0000256" key="11">
    <source>
        <dbReference type="ARBA" id="ARBA00023141"/>
    </source>
</evidence>
<protein>
    <recommendedName>
        <fullName evidence="3 14">Shikimate kinase</fullName>
        <shortName evidence="14">SK</shortName>
        <ecNumber evidence="3 14">2.7.1.71</ecNumber>
    </recommendedName>
</protein>
<evidence type="ECO:0000256" key="12">
    <source>
        <dbReference type="ARBA" id="ARBA00023239"/>
    </source>
</evidence>
<feature type="binding site" evidence="14">
    <location>
        <position position="77"/>
    </location>
    <ligand>
        <name>substrate</name>
    </ligand>
</feature>
<comment type="caution">
    <text evidence="14">Lacks conserved residue(s) required for the propagation of feature annotation.</text>
</comment>
<feature type="domain" description="3-dehydroquinate synthase C-terminal" evidence="16">
    <location>
        <begin position="324"/>
        <end position="463"/>
    </location>
</feature>
<keyword evidence="12" id="KW-0456">Lyase</keyword>
<comment type="cofactor">
    <cofactor evidence="14">
        <name>Mg(2+)</name>
        <dbReference type="ChEBI" id="CHEBI:18420"/>
    </cofactor>
    <text evidence="14">Binds 1 Mg(2+) ion per subunit.</text>
</comment>
<evidence type="ECO:0000256" key="1">
    <source>
        <dbReference type="ARBA" id="ARBA00001911"/>
    </source>
</evidence>
<dbReference type="EC" id="2.7.1.71" evidence="3 14"/>
<dbReference type="PROSITE" id="PS01128">
    <property type="entry name" value="SHIKIMATE_KINASE"/>
    <property type="match status" value="1"/>
</dbReference>
<dbReference type="PRINTS" id="PR01100">
    <property type="entry name" value="SHIKIMTKNASE"/>
</dbReference>
<dbReference type="GO" id="GO:0009073">
    <property type="term" value="P:aromatic amino acid family biosynthetic process"/>
    <property type="evidence" value="ECO:0007669"/>
    <property type="project" value="UniProtKB-KW"/>
</dbReference>
<dbReference type="GO" id="GO:0005524">
    <property type="term" value="F:ATP binding"/>
    <property type="evidence" value="ECO:0007669"/>
    <property type="project" value="UniProtKB-UniRule"/>
</dbReference>
<evidence type="ECO:0000256" key="9">
    <source>
        <dbReference type="ARBA" id="ARBA00022840"/>
    </source>
</evidence>
<evidence type="ECO:0000256" key="6">
    <source>
        <dbReference type="ARBA" id="ARBA00022679"/>
    </source>
</evidence>
<feature type="domain" description="3-dehydroquinate synthase N-terminal" evidence="15">
    <location>
        <begin position="210"/>
        <end position="321"/>
    </location>
</feature>
<keyword evidence="8 14" id="KW-0418">Kinase</keyword>
<keyword evidence="11 14" id="KW-0057">Aromatic amino acid biosynthesis</keyword>
<feature type="binding site" evidence="14">
    <location>
        <position position="14"/>
    </location>
    <ligand>
        <name>Mg(2+)</name>
        <dbReference type="ChEBI" id="CHEBI:18420"/>
    </ligand>
</feature>
<comment type="pathway">
    <text evidence="2 14">Metabolic intermediate biosynthesis; chorismate biosynthesis; chorismate from D-erythrose 4-phosphate and phosphoenolpyruvate: step 5/7.</text>
</comment>
<dbReference type="Proteomes" id="UP000245921">
    <property type="component" value="Unassembled WGS sequence"/>
</dbReference>
<dbReference type="SUPFAM" id="SSF52540">
    <property type="entry name" value="P-loop containing nucleoside triphosphate hydrolases"/>
    <property type="match status" value="1"/>
</dbReference>
<dbReference type="InterPro" id="IPR031322">
    <property type="entry name" value="Shikimate/glucono_kinase"/>
</dbReference>
<comment type="function">
    <text evidence="14">Catalyzes the specific phosphorylation of the 3-hydroxyl group of shikimic acid using ATP as a cosubstrate.</text>
</comment>
<keyword evidence="18" id="KW-1185">Reference proteome</keyword>
<evidence type="ECO:0000256" key="3">
    <source>
        <dbReference type="ARBA" id="ARBA00012154"/>
    </source>
</evidence>
<comment type="similarity">
    <text evidence="14">Belongs to the shikimate kinase family.</text>
</comment>
<dbReference type="SUPFAM" id="SSF56796">
    <property type="entry name" value="Dehydroquinate synthase-like"/>
    <property type="match status" value="1"/>
</dbReference>
<comment type="subunit">
    <text evidence="14">Monomer.</text>
</comment>
<evidence type="ECO:0000256" key="5">
    <source>
        <dbReference type="ARBA" id="ARBA00022605"/>
    </source>
</evidence>
<dbReference type="RefSeq" id="WP_109604038.1">
    <property type="nucleotide sequence ID" value="NZ_JAMHJO010000007.1"/>
</dbReference>
<keyword evidence="10" id="KW-0520">NAD</keyword>
<dbReference type="Gene3D" id="3.40.50.300">
    <property type="entry name" value="P-loop containing nucleotide triphosphate hydrolases"/>
    <property type="match status" value="1"/>
</dbReference>
<dbReference type="GO" id="GO:0000287">
    <property type="term" value="F:magnesium ion binding"/>
    <property type="evidence" value="ECO:0007669"/>
    <property type="project" value="UniProtKB-UniRule"/>
</dbReference>
<name>A0AA45C870_9BACT</name>
<dbReference type="EMBL" id="QGGI01000003">
    <property type="protein sequence ID" value="PWJ95921.1"/>
    <property type="molecule type" value="Genomic_DNA"/>
</dbReference>
<dbReference type="GO" id="GO:0005737">
    <property type="term" value="C:cytoplasm"/>
    <property type="evidence" value="ECO:0007669"/>
    <property type="project" value="UniProtKB-SubCell"/>
</dbReference>
<dbReference type="PANTHER" id="PTHR43622:SF7">
    <property type="entry name" value="3-DEHYDROQUINATE SYNTHASE, CHLOROPLASTIC"/>
    <property type="match status" value="1"/>
</dbReference>
<dbReference type="Gene3D" id="1.20.1090.10">
    <property type="entry name" value="Dehydroquinate synthase-like - alpha domain"/>
    <property type="match status" value="1"/>
</dbReference>
<comment type="catalytic activity">
    <reaction evidence="13 14">
        <text>shikimate + ATP = 3-phosphoshikimate + ADP + H(+)</text>
        <dbReference type="Rhea" id="RHEA:13121"/>
        <dbReference type="ChEBI" id="CHEBI:15378"/>
        <dbReference type="ChEBI" id="CHEBI:30616"/>
        <dbReference type="ChEBI" id="CHEBI:36208"/>
        <dbReference type="ChEBI" id="CHEBI:145989"/>
        <dbReference type="ChEBI" id="CHEBI:456216"/>
        <dbReference type="EC" id="2.7.1.71"/>
    </reaction>
</comment>
<keyword evidence="9 14" id="KW-0067">ATP-binding</keyword>
<dbReference type="Pfam" id="PF01761">
    <property type="entry name" value="DHQ_synthase"/>
    <property type="match status" value="1"/>
</dbReference>
<evidence type="ECO:0000256" key="4">
    <source>
        <dbReference type="ARBA" id="ARBA00022490"/>
    </source>
</evidence>
<evidence type="ECO:0000256" key="2">
    <source>
        <dbReference type="ARBA" id="ARBA00004842"/>
    </source>
</evidence>
<dbReference type="InterPro" id="IPR027417">
    <property type="entry name" value="P-loop_NTPase"/>
</dbReference>
<dbReference type="InterPro" id="IPR030960">
    <property type="entry name" value="DHQS/DOIS_N"/>
</dbReference>
<evidence type="ECO:0000256" key="10">
    <source>
        <dbReference type="ARBA" id="ARBA00023027"/>
    </source>
</evidence>
<evidence type="ECO:0000313" key="18">
    <source>
        <dbReference type="Proteomes" id="UP000245921"/>
    </source>
</evidence>
<feature type="binding site" evidence="14">
    <location>
        <begin position="10"/>
        <end position="15"/>
    </location>
    <ligand>
        <name>ATP</name>
        <dbReference type="ChEBI" id="CHEBI:30616"/>
    </ligand>
</feature>